<keyword evidence="2" id="KW-0349">Heme</keyword>
<feature type="signal peptide" evidence="6">
    <location>
        <begin position="1"/>
        <end position="18"/>
    </location>
</feature>
<proteinExistence type="predicted"/>
<keyword evidence="5" id="KW-0408">Iron</keyword>
<reference evidence="7 8" key="1">
    <citation type="submission" date="2020-05" db="EMBL/GenBank/DDBJ databases">
        <title>Aquincola sp. isolate from soil.</title>
        <authorList>
            <person name="Han J."/>
            <person name="Kim D.-U."/>
        </authorList>
    </citation>
    <scope>NUCLEOTIDE SEQUENCE [LARGE SCALE GENOMIC DNA]</scope>
    <source>
        <strain evidence="7 8">S2</strain>
    </source>
</reference>
<keyword evidence="1" id="KW-0813">Transport</keyword>
<dbReference type="PIRSF" id="PIRSF000027">
    <property type="entry name" value="Cytc_c_prime"/>
    <property type="match status" value="1"/>
</dbReference>
<evidence type="ECO:0000256" key="6">
    <source>
        <dbReference type="SAM" id="SignalP"/>
    </source>
</evidence>
<dbReference type="Gene3D" id="1.20.120.10">
    <property type="entry name" value="Cytochrome c/b562"/>
    <property type="match status" value="1"/>
</dbReference>
<dbReference type="InterPro" id="IPR015984">
    <property type="entry name" value="Cyt_c_prime_subgr"/>
</dbReference>
<dbReference type="PRINTS" id="PR00608">
    <property type="entry name" value="CYTCHROMECII"/>
</dbReference>
<evidence type="ECO:0000313" key="8">
    <source>
        <dbReference type="Proteomes" id="UP000737171"/>
    </source>
</evidence>
<evidence type="ECO:0000256" key="2">
    <source>
        <dbReference type="ARBA" id="ARBA00022617"/>
    </source>
</evidence>
<comment type="caution">
    <text evidence="7">The sequence shown here is derived from an EMBL/GenBank/DDBJ whole genome shotgun (WGS) entry which is preliminary data.</text>
</comment>
<keyword evidence="4" id="KW-0249">Electron transport</keyword>
<evidence type="ECO:0000256" key="1">
    <source>
        <dbReference type="ARBA" id="ARBA00022448"/>
    </source>
</evidence>
<dbReference type="InterPro" id="IPR012127">
    <property type="entry name" value="Cyt_c_prime"/>
</dbReference>
<organism evidence="7 8">
    <name type="scientific">Pseudaquabacterium terrae</name>
    <dbReference type="NCBI Taxonomy" id="2732868"/>
    <lineage>
        <taxon>Bacteria</taxon>
        <taxon>Pseudomonadati</taxon>
        <taxon>Pseudomonadota</taxon>
        <taxon>Betaproteobacteria</taxon>
        <taxon>Burkholderiales</taxon>
        <taxon>Sphaerotilaceae</taxon>
        <taxon>Pseudaquabacterium</taxon>
    </lineage>
</organism>
<dbReference type="Proteomes" id="UP000737171">
    <property type="component" value="Unassembled WGS sequence"/>
</dbReference>
<evidence type="ECO:0000313" key="7">
    <source>
        <dbReference type="EMBL" id="NRF72094.1"/>
    </source>
</evidence>
<feature type="chain" id="PRO_5045854325" evidence="6">
    <location>
        <begin position="19"/>
        <end position="146"/>
    </location>
</feature>
<evidence type="ECO:0000256" key="5">
    <source>
        <dbReference type="ARBA" id="ARBA00023004"/>
    </source>
</evidence>
<dbReference type="RefSeq" id="WP_173134680.1">
    <property type="nucleotide sequence ID" value="NZ_JABRWJ010000018.1"/>
</dbReference>
<dbReference type="EMBL" id="JABRWJ010000018">
    <property type="protein sequence ID" value="NRF72094.1"/>
    <property type="molecule type" value="Genomic_DNA"/>
</dbReference>
<dbReference type="InterPro" id="IPR010980">
    <property type="entry name" value="Cyt_c/b562"/>
</dbReference>
<keyword evidence="6" id="KW-0732">Signal</keyword>
<name>A0ABX2ETQ3_9BURK</name>
<evidence type="ECO:0000256" key="3">
    <source>
        <dbReference type="ARBA" id="ARBA00022723"/>
    </source>
</evidence>
<dbReference type="Pfam" id="PF01322">
    <property type="entry name" value="Cytochrom_C_2"/>
    <property type="match status" value="1"/>
</dbReference>
<dbReference type="SUPFAM" id="SSF47175">
    <property type="entry name" value="Cytochromes"/>
    <property type="match status" value="1"/>
</dbReference>
<dbReference type="InterPro" id="IPR002321">
    <property type="entry name" value="Cyt_c_II"/>
</dbReference>
<sequence>MKTMSLIVLAALAAPAHAQFAKPDDAIKYRQSAMALTGAHFGRLGAMANGRVPFDAKAAADNAEVVALVSKLAFTGFTDGSGQGNTRAKAEVWGEADKFKTAASRQQEEAARLLAAAKTGNLDNLKAAFGETAKTCKGCHDNFRRE</sequence>
<gene>
    <name evidence="7" type="ORF">HLB44_34435</name>
</gene>
<accession>A0ABX2ETQ3</accession>
<keyword evidence="3" id="KW-0479">Metal-binding</keyword>
<keyword evidence="8" id="KW-1185">Reference proteome</keyword>
<protein>
    <submittedName>
        <fullName evidence="7">Cytochrome c</fullName>
    </submittedName>
</protein>
<dbReference type="PROSITE" id="PS51009">
    <property type="entry name" value="CYTCII"/>
    <property type="match status" value="1"/>
</dbReference>
<evidence type="ECO:0000256" key="4">
    <source>
        <dbReference type="ARBA" id="ARBA00022982"/>
    </source>
</evidence>